<comment type="function">
    <text evidence="14 19">Joins adenosylcobinamide-GDP and alpha-ribazole to generate adenosylcobalamin (Ado-cobalamin). Also synthesizes adenosylcobalamin 5'-phosphate from adenosylcobinamide-GDP and alpha-ribazole 5'-phosphate.</text>
</comment>
<feature type="transmembrane region" description="Helical" evidence="19">
    <location>
        <begin position="136"/>
        <end position="156"/>
    </location>
</feature>
<dbReference type="HAMAP" id="MF_00719">
    <property type="entry name" value="CobS"/>
    <property type="match status" value="1"/>
</dbReference>
<dbReference type="EC" id="2.7.8.26" evidence="5 19"/>
<organism evidence="20 21">
    <name type="scientific">Carboxydothermus pertinax</name>
    <dbReference type="NCBI Taxonomy" id="870242"/>
    <lineage>
        <taxon>Bacteria</taxon>
        <taxon>Bacillati</taxon>
        <taxon>Bacillota</taxon>
        <taxon>Clostridia</taxon>
        <taxon>Thermoanaerobacterales</taxon>
        <taxon>Thermoanaerobacteraceae</taxon>
        <taxon>Carboxydothermus</taxon>
    </lineage>
</organism>
<accession>A0A1L8CT69</accession>
<keyword evidence="13 19" id="KW-0472">Membrane</keyword>
<evidence type="ECO:0000256" key="16">
    <source>
        <dbReference type="ARBA" id="ARBA00032853"/>
    </source>
</evidence>
<comment type="caution">
    <text evidence="20">The sequence shown here is derived from an EMBL/GenBank/DDBJ whole genome shotgun (WGS) entry which is preliminary data.</text>
</comment>
<protein>
    <recommendedName>
        <fullName evidence="6 19">Adenosylcobinamide-GDP ribazoletransferase</fullName>
        <ecNumber evidence="5 19">2.7.8.26</ecNumber>
    </recommendedName>
    <alternativeName>
        <fullName evidence="16 19">Cobalamin synthase</fullName>
    </alternativeName>
    <alternativeName>
        <fullName evidence="15 19">Cobalamin-5'-phosphate synthase</fullName>
    </alternativeName>
</protein>
<feature type="transmembrane region" description="Helical" evidence="19">
    <location>
        <begin position="32"/>
        <end position="53"/>
    </location>
</feature>
<evidence type="ECO:0000256" key="6">
    <source>
        <dbReference type="ARBA" id="ARBA00015850"/>
    </source>
</evidence>
<keyword evidence="21" id="KW-1185">Reference proteome</keyword>
<keyword evidence="9 19" id="KW-0808">Transferase</keyword>
<evidence type="ECO:0000256" key="7">
    <source>
        <dbReference type="ARBA" id="ARBA00022475"/>
    </source>
</evidence>
<dbReference type="PANTHER" id="PTHR34148:SF1">
    <property type="entry name" value="ADENOSYLCOBINAMIDE-GDP RIBAZOLETRANSFERASE"/>
    <property type="match status" value="1"/>
</dbReference>
<comment type="catalytic activity">
    <reaction evidence="17 19">
        <text>alpha-ribazole + adenosylcob(III)inamide-GDP = adenosylcob(III)alamin + GMP + H(+)</text>
        <dbReference type="Rhea" id="RHEA:16049"/>
        <dbReference type="ChEBI" id="CHEBI:10329"/>
        <dbReference type="ChEBI" id="CHEBI:15378"/>
        <dbReference type="ChEBI" id="CHEBI:18408"/>
        <dbReference type="ChEBI" id="CHEBI:58115"/>
        <dbReference type="ChEBI" id="CHEBI:60487"/>
        <dbReference type="EC" id="2.7.8.26"/>
    </reaction>
</comment>
<dbReference type="UniPathway" id="UPA00148">
    <property type="reaction ID" value="UER00238"/>
</dbReference>
<feature type="transmembrane region" description="Helical" evidence="19">
    <location>
        <begin position="176"/>
        <end position="194"/>
    </location>
</feature>
<dbReference type="Proteomes" id="UP000187485">
    <property type="component" value="Unassembled WGS sequence"/>
</dbReference>
<dbReference type="InterPro" id="IPR003805">
    <property type="entry name" value="CobS"/>
</dbReference>
<evidence type="ECO:0000256" key="9">
    <source>
        <dbReference type="ARBA" id="ARBA00022679"/>
    </source>
</evidence>
<keyword evidence="12 19" id="KW-1133">Transmembrane helix</keyword>
<dbReference type="EMBL" id="BDJK01000006">
    <property type="protein sequence ID" value="GAV22019.1"/>
    <property type="molecule type" value="Genomic_DNA"/>
</dbReference>
<dbReference type="GO" id="GO:0051073">
    <property type="term" value="F:adenosylcobinamide-GDP ribazoletransferase activity"/>
    <property type="evidence" value="ECO:0007669"/>
    <property type="project" value="UniProtKB-UniRule"/>
</dbReference>
<sequence length="255" mass="27868">MLTTFLLGLTFFTRIPVPGKLNFSEEKFNRAPIFLPAYGLVTGGILALIIELFGRSFPAFFWAGVIIAGQIYLSGALHIDGLLDSLDAIYSNRDREKRLEILKDSRVGSMAVAFFGAFLILKYGSYASFTPKMQAFTVLVSEIILRGTGYLVIYSFPYVGSSLGRGFKDNASTAGLIFTLGQTLLFTLGAAAFFNFSLIKILIILLLAYLFAFVVAARWQRFFGGLTGDNYGGIMELTGLFVPVAVLLINIIGVV</sequence>
<dbReference type="STRING" id="870242.cpu_05290"/>
<comment type="catalytic activity">
    <reaction evidence="18 19">
        <text>alpha-ribazole 5'-phosphate + adenosylcob(III)inamide-GDP = adenosylcob(III)alamin 5'-phosphate + GMP + H(+)</text>
        <dbReference type="Rhea" id="RHEA:23560"/>
        <dbReference type="ChEBI" id="CHEBI:15378"/>
        <dbReference type="ChEBI" id="CHEBI:57918"/>
        <dbReference type="ChEBI" id="CHEBI:58115"/>
        <dbReference type="ChEBI" id="CHEBI:60487"/>
        <dbReference type="ChEBI" id="CHEBI:60493"/>
        <dbReference type="EC" id="2.7.8.26"/>
    </reaction>
</comment>
<comment type="pathway">
    <text evidence="3 19">Cofactor biosynthesis; adenosylcobalamin biosynthesis; adenosylcobalamin from cob(II)yrinate a,c-diamide: step 7/7.</text>
</comment>
<feature type="transmembrane region" description="Helical" evidence="19">
    <location>
        <begin position="231"/>
        <end position="252"/>
    </location>
</feature>
<keyword evidence="10 19" id="KW-0812">Transmembrane</keyword>
<dbReference type="GO" id="GO:0009236">
    <property type="term" value="P:cobalamin biosynthetic process"/>
    <property type="evidence" value="ECO:0007669"/>
    <property type="project" value="UniProtKB-UniRule"/>
</dbReference>
<evidence type="ECO:0000256" key="15">
    <source>
        <dbReference type="ARBA" id="ARBA00032605"/>
    </source>
</evidence>
<feature type="transmembrane region" description="Helical" evidence="19">
    <location>
        <begin position="201"/>
        <end position="219"/>
    </location>
</feature>
<comment type="cofactor">
    <cofactor evidence="1 19">
        <name>Mg(2+)</name>
        <dbReference type="ChEBI" id="CHEBI:18420"/>
    </cofactor>
</comment>
<evidence type="ECO:0000256" key="17">
    <source>
        <dbReference type="ARBA" id="ARBA00048623"/>
    </source>
</evidence>
<dbReference type="RefSeq" id="WP_075858443.1">
    <property type="nucleotide sequence ID" value="NZ_BDJK01000006.1"/>
</dbReference>
<dbReference type="GO" id="GO:0005886">
    <property type="term" value="C:plasma membrane"/>
    <property type="evidence" value="ECO:0007669"/>
    <property type="project" value="UniProtKB-SubCell"/>
</dbReference>
<name>A0A1L8CT69_9THEO</name>
<evidence type="ECO:0000256" key="18">
    <source>
        <dbReference type="ARBA" id="ARBA00049504"/>
    </source>
</evidence>
<comment type="similarity">
    <text evidence="4 19">Belongs to the CobS family.</text>
</comment>
<evidence type="ECO:0000256" key="14">
    <source>
        <dbReference type="ARBA" id="ARBA00025228"/>
    </source>
</evidence>
<evidence type="ECO:0000313" key="20">
    <source>
        <dbReference type="EMBL" id="GAV22019.1"/>
    </source>
</evidence>
<dbReference type="OrthoDB" id="9794626at2"/>
<evidence type="ECO:0000256" key="1">
    <source>
        <dbReference type="ARBA" id="ARBA00001946"/>
    </source>
</evidence>
<proteinExistence type="inferred from homology"/>
<evidence type="ECO:0000256" key="2">
    <source>
        <dbReference type="ARBA" id="ARBA00004651"/>
    </source>
</evidence>
<gene>
    <name evidence="19" type="primary">cobS</name>
    <name evidence="20" type="ORF">cpu_05290</name>
</gene>
<evidence type="ECO:0000256" key="5">
    <source>
        <dbReference type="ARBA" id="ARBA00013200"/>
    </source>
</evidence>
<evidence type="ECO:0000256" key="11">
    <source>
        <dbReference type="ARBA" id="ARBA00022842"/>
    </source>
</evidence>
<keyword evidence="11 19" id="KW-0460">Magnesium</keyword>
<dbReference type="AlphaFoldDB" id="A0A1L8CT69"/>
<keyword evidence="7 19" id="KW-1003">Cell membrane</keyword>
<evidence type="ECO:0000313" key="21">
    <source>
        <dbReference type="Proteomes" id="UP000187485"/>
    </source>
</evidence>
<dbReference type="Pfam" id="PF02654">
    <property type="entry name" value="CobS"/>
    <property type="match status" value="1"/>
</dbReference>
<evidence type="ECO:0000256" key="3">
    <source>
        <dbReference type="ARBA" id="ARBA00004663"/>
    </source>
</evidence>
<evidence type="ECO:0000256" key="12">
    <source>
        <dbReference type="ARBA" id="ARBA00022989"/>
    </source>
</evidence>
<evidence type="ECO:0000256" key="19">
    <source>
        <dbReference type="HAMAP-Rule" id="MF_00719"/>
    </source>
</evidence>
<dbReference type="PANTHER" id="PTHR34148">
    <property type="entry name" value="ADENOSYLCOBINAMIDE-GDP RIBAZOLETRANSFERASE"/>
    <property type="match status" value="1"/>
</dbReference>
<evidence type="ECO:0000256" key="10">
    <source>
        <dbReference type="ARBA" id="ARBA00022692"/>
    </source>
</evidence>
<feature type="transmembrane region" description="Helical" evidence="19">
    <location>
        <begin position="107"/>
        <end position="124"/>
    </location>
</feature>
<evidence type="ECO:0000256" key="4">
    <source>
        <dbReference type="ARBA" id="ARBA00010561"/>
    </source>
</evidence>
<keyword evidence="8 19" id="KW-0169">Cobalamin biosynthesis</keyword>
<reference evidence="21" key="1">
    <citation type="submission" date="2016-12" db="EMBL/GenBank/DDBJ databases">
        <title>Draft Genome Sequences od Carboxydothermus pertinax and islandicus, Hydrogenogenic Carboxydotrophic Bacteria.</title>
        <authorList>
            <person name="Fukuyama Y."/>
            <person name="Ohmae K."/>
            <person name="Yoneda Y."/>
            <person name="Yoshida T."/>
            <person name="Sako Y."/>
        </authorList>
    </citation>
    <scope>NUCLEOTIDE SEQUENCE [LARGE SCALE GENOMIC DNA]</scope>
    <source>
        <strain evidence="21">Ug1</strain>
    </source>
</reference>
<comment type="subcellular location">
    <subcellularLocation>
        <location evidence="2 19">Cell membrane</location>
        <topology evidence="2 19">Multi-pass membrane protein</topology>
    </subcellularLocation>
</comment>
<evidence type="ECO:0000256" key="13">
    <source>
        <dbReference type="ARBA" id="ARBA00023136"/>
    </source>
</evidence>
<feature type="transmembrane region" description="Helical" evidence="19">
    <location>
        <begin position="60"/>
        <end position="79"/>
    </location>
</feature>
<dbReference type="GO" id="GO:0008818">
    <property type="term" value="F:cobalamin 5'-phosphate synthase activity"/>
    <property type="evidence" value="ECO:0007669"/>
    <property type="project" value="UniProtKB-UniRule"/>
</dbReference>
<evidence type="ECO:0000256" key="8">
    <source>
        <dbReference type="ARBA" id="ARBA00022573"/>
    </source>
</evidence>